<name>A0A4Q1K6G0_9FLAO</name>
<accession>A0A4Q1K6G0</accession>
<dbReference type="RefSeq" id="WP_129434845.1">
    <property type="nucleotide sequence ID" value="NZ_SBKO01000001.1"/>
</dbReference>
<protein>
    <recommendedName>
        <fullName evidence="4">Lipoprotein</fullName>
    </recommendedName>
</protein>
<evidence type="ECO:0000313" key="3">
    <source>
        <dbReference type="Proteomes" id="UP000290283"/>
    </source>
</evidence>
<gene>
    <name evidence="2" type="ORF">EQG63_04490</name>
</gene>
<proteinExistence type="predicted"/>
<sequence length="218" mass="22708">MKNAFFLATIVGIAFISCKDELKPQESFVDYSAKASTTTTQNPATNAGLNTNQQIATTTSKVNPPHGQPGHVCGTEGQQQTISTQAQPNNNQQYTINQPVTKTITPTPAKTAKGMNPPHGQPGHRCDIAVGAPLNSKPAPVAINKSSQVTTQTNTTQNGGFSVTPVDPTKQNNTPALLTPNSGQTGTTDVGTNPPHGQPGHVCGTPATTTTTETKEVK</sequence>
<reference evidence="3" key="1">
    <citation type="submission" date="2019-01" db="EMBL/GenBank/DDBJ databases">
        <title>Cytophagaceae bacterium strain CAR-16.</title>
        <authorList>
            <person name="Chen W.-M."/>
        </authorList>
    </citation>
    <scope>NUCLEOTIDE SEQUENCE [LARGE SCALE GENOMIC DNA]</scope>
    <source>
        <strain evidence="3">LLJ-11</strain>
    </source>
</reference>
<feature type="region of interest" description="Disordered" evidence="1">
    <location>
        <begin position="148"/>
        <end position="218"/>
    </location>
</feature>
<feature type="compositionally biased region" description="Low complexity" evidence="1">
    <location>
        <begin position="150"/>
        <end position="160"/>
    </location>
</feature>
<dbReference type="OrthoDB" id="678557at2"/>
<evidence type="ECO:0000313" key="2">
    <source>
        <dbReference type="EMBL" id="RXR21202.1"/>
    </source>
</evidence>
<keyword evidence="3" id="KW-1185">Reference proteome</keyword>
<dbReference type="EMBL" id="SBKO01000001">
    <property type="protein sequence ID" value="RXR21202.1"/>
    <property type="molecule type" value="Genomic_DNA"/>
</dbReference>
<evidence type="ECO:0008006" key="4">
    <source>
        <dbReference type="Google" id="ProtNLM"/>
    </source>
</evidence>
<dbReference type="PROSITE" id="PS51257">
    <property type="entry name" value="PROKAR_LIPOPROTEIN"/>
    <property type="match status" value="1"/>
</dbReference>
<organism evidence="2 3">
    <name type="scientific">Flavobacterium amnicola</name>
    <dbReference type="NCBI Taxonomy" id="2506422"/>
    <lineage>
        <taxon>Bacteria</taxon>
        <taxon>Pseudomonadati</taxon>
        <taxon>Bacteroidota</taxon>
        <taxon>Flavobacteriia</taxon>
        <taxon>Flavobacteriales</taxon>
        <taxon>Flavobacteriaceae</taxon>
        <taxon>Flavobacterium</taxon>
    </lineage>
</organism>
<feature type="compositionally biased region" description="Polar residues" evidence="1">
    <location>
        <begin position="169"/>
        <end position="191"/>
    </location>
</feature>
<dbReference type="AlphaFoldDB" id="A0A4Q1K6G0"/>
<evidence type="ECO:0000256" key="1">
    <source>
        <dbReference type="SAM" id="MobiDB-lite"/>
    </source>
</evidence>
<dbReference type="Proteomes" id="UP000290283">
    <property type="component" value="Unassembled WGS sequence"/>
</dbReference>
<comment type="caution">
    <text evidence="2">The sequence shown here is derived from an EMBL/GenBank/DDBJ whole genome shotgun (WGS) entry which is preliminary data.</text>
</comment>